<dbReference type="RefSeq" id="WP_275409071.1">
    <property type="nucleotide sequence ID" value="NZ_BAABEJ010000020.1"/>
</dbReference>
<dbReference type="PROSITE" id="PS00622">
    <property type="entry name" value="HTH_LUXR_1"/>
    <property type="match status" value="1"/>
</dbReference>
<dbReference type="SMART" id="SM00421">
    <property type="entry name" value="HTH_LUXR"/>
    <property type="match status" value="1"/>
</dbReference>
<dbReference type="PANTHER" id="PTHR43214">
    <property type="entry name" value="TWO-COMPONENT RESPONSE REGULATOR"/>
    <property type="match status" value="1"/>
</dbReference>
<dbReference type="PROSITE" id="PS50110">
    <property type="entry name" value="RESPONSE_REGULATORY"/>
    <property type="match status" value="1"/>
</dbReference>
<evidence type="ECO:0000256" key="2">
    <source>
        <dbReference type="ARBA" id="ARBA00023015"/>
    </source>
</evidence>
<protein>
    <submittedName>
        <fullName evidence="8">DNA-binding response regulator</fullName>
    </submittedName>
</protein>
<dbReference type="InterPro" id="IPR016032">
    <property type="entry name" value="Sig_transdc_resp-reg_C-effctor"/>
</dbReference>
<keyword evidence="3 8" id="KW-0238">DNA-binding</keyword>
<dbReference type="InterPro" id="IPR039420">
    <property type="entry name" value="WalR-like"/>
</dbReference>
<keyword evidence="1 5" id="KW-0597">Phosphoprotein</keyword>
<dbReference type="CDD" id="cd06170">
    <property type="entry name" value="LuxR_C_like"/>
    <property type="match status" value="1"/>
</dbReference>
<evidence type="ECO:0000313" key="9">
    <source>
        <dbReference type="Proteomes" id="UP000651728"/>
    </source>
</evidence>
<keyword evidence="4" id="KW-0804">Transcription</keyword>
<dbReference type="InterPro" id="IPR000792">
    <property type="entry name" value="Tscrpt_reg_LuxR_C"/>
</dbReference>
<dbReference type="InterPro" id="IPR001789">
    <property type="entry name" value="Sig_transdc_resp-reg_receiver"/>
</dbReference>
<keyword evidence="2" id="KW-0805">Transcription regulation</keyword>
<dbReference type="InterPro" id="IPR011006">
    <property type="entry name" value="CheY-like_superfamily"/>
</dbReference>
<feature type="modified residue" description="4-aspartylphosphate" evidence="5">
    <location>
        <position position="59"/>
    </location>
</feature>
<comment type="caution">
    <text evidence="8">The sequence shown here is derived from an EMBL/GenBank/DDBJ whole genome shotgun (WGS) entry which is preliminary data.</text>
</comment>
<dbReference type="PROSITE" id="PS50043">
    <property type="entry name" value="HTH_LUXR_2"/>
    <property type="match status" value="1"/>
</dbReference>
<dbReference type="GO" id="GO:0003677">
    <property type="term" value="F:DNA binding"/>
    <property type="evidence" value="ECO:0007669"/>
    <property type="project" value="UniProtKB-KW"/>
</dbReference>
<dbReference type="SUPFAM" id="SSF52172">
    <property type="entry name" value="CheY-like"/>
    <property type="match status" value="1"/>
</dbReference>
<dbReference type="PANTHER" id="PTHR43214:SF24">
    <property type="entry name" value="TRANSCRIPTIONAL REGULATORY PROTEIN NARL-RELATED"/>
    <property type="match status" value="1"/>
</dbReference>
<reference evidence="8 9" key="1">
    <citation type="submission" date="2021-01" db="EMBL/GenBank/DDBJ databases">
        <title>Whole genome shotgun sequence of Microbispora amethystogenes NBRC 101907.</title>
        <authorList>
            <person name="Komaki H."/>
            <person name="Tamura T."/>
        </authorList>
    </citation>
    <scope>NUCLEOTIDE SEQUENCE [LARGE SCALE GENOMIC DNA]</scope>
    <source>
        <strain evidence="8 9">NBRC 101907</strain>
    </source>
</reference>
<gene>
    <name evidence="8" type="ORF">Mam01_48270</name>
</gene>
<proteinExistence type="predicted"/>
<sequence>MRTRNSIRVLIADDHTLVRDGLTMMLAEQPDIEVVGEAADGAEAESAARELQPHVVLMDVRMPRVDGIAATAGICRETAAKVLVLTTFDLDEYVYDALRAGASGFLLKDMRRAELVEAVRVVSAGESLLAPTVTRRLISDVVRRSRSAAAPPAVARWAGDGRLAALTARERETLCQVARGLSNAEIAAELFVTEHTVKTHVSSVLAKLGLRDRVQAVVLAYESGLVTPRSQE</sequence>
<evidence type="ECO:0000256" key="5">
    <source>
        <dbReference type="PROSITE-ProRule" id="PRU00169"/>
    </source>
</evidence>
<evidence type="ECO:0000313" key="8">
    <source>
        <dbReference type="EMBL" id="GIH34663.1"/>
    </source>
</evidence>
<evidence type="ECO:0000259" key="6">
    <source>
        <dbReference type="PROSITE" id="PS50043"/>
    </source>
</evidence>
<organism evidence="8 9">
    <name type="scientific">Microbispora amethystogenes</name>
    <dbReference type="NCBI Taxonomy" id="1427754"/>
    <lineage>
        <taxon>Bacteria</taxon>
        <taxon>Bacillati</taxon>
        <taxon>Actinomycetota</taxon>
        <taxon>Actinomycetes</taxon>
        <taxon>Streptosporangiales</taxon>
        <taxon>Streptosporangiaceae</taxon>
        <taxon>Microbispora</taxon>
    </lineage>
</organism>
<feature type="domain" description="HTH luxR-type" evidence="6">
    <location>
        <begin position="159"/>
        <end position="224"/>
    </location>
</feature>
<dbReference type="SMART" id="SM00448">
    <property type="entry name" value="REC"/>
    <property type="match status" value="1"/>
</dbReference>
<dbReference type="Pfam" id="PF00072">
    <property type="entry name" value="Response_reg"/>
    <property type="match status" value="1"/>
</dbReference>
<dbReference type="InterPro" id="IPR058245">
    <property type="entry name" value="NreC/VraR/RcsB-like_REC"/>
</dbReference>
<dbReference type="CDD" id="cd17535">
    <property type="entry name" value="REC_NarL-like"/>
    <property type="match status" value="1"/>
</dbReference>
<feature type="domain" description="Response regulatory" evidence="7">
    <location>
        <begin position="8"/>
        <end position="123"/>
    </location>
</feature>
<evidence type="ECO:0000259" key="7">
    <source>
        <dbReference type="PROSITE" id="PS50110"/>
    </source>
</evidence>
<dbReference type="PRINTS" id="PR00038">
    <property type="entry name" value="HTHLUXR"/>
</dbReference>
<accession>A0ABQ4FIN1</accession>
<evidence type="ECO:0000256" key="4">
    <source>
        <dbReference type="ARBA" id="ARBA00023163"/>
    </source>
</evidence>
<dbReference type="Pfam" id="PF00196">
    <property type="entry name" value="GerE"/>
    <property type="match status" value="1"/>
</dbReference>
<name>A0ABQ4FIN1_9ACTN</name>
<dbReference type="Gene3D" id="3.40.50.2300">
    <property type="match status" value="1"/>
</dbReference>
<dbReference type="EMBL" id="BOOB01000038">
    <property type="protein sequence ID" value="GIH34663.1"/>
    <property type="molecule type" value="Genomic_DNA"/>
</dbReference>
<dbReference type="SUPFAM" id="SSF46894">
    <property type="entry name" value="C-terminal effector domain of the bipartite response regulators"/>
    <property type="match status" value="1"/>
</dbReference>
<evidence type="ECO:0000256" key="1">
    <source>
        <dbReference type="ARBA" id="ARBA00022553"/>
    </source>
</evidence>
<keyword evidence="9" id="KW-1185">Reference proteome</keyword>
<dbReference type="Proteomes" id="UP000651728">
    <property type="component" value="Unassembled WGS sequence"/>
</dbReference>
<evidence type="ECO:0000256" key="3">
    <source>
        <dbReference type="ARBA" id="ARBA00023125"/>
    </source>
</evidence>